<accession>A0A0B4N0P2</accession>
<dbReference type="EMBL" id="KJ631405">
    <property type="protein sequence ID" value="AIF26265.1"/>
    <property type="molecule type" value="Genomic_DNA"/>
</dbReference>
<organism evidence="2">
    <name type="scientific">uncultured bacterium Lq_025_E06</name>
    <dbReference type="NCBI Taxonomy" id="1489290"/>
    <lineage>
        <taxon>Bacteria</taxon>
        <taxon>environmental samples</taxon>
    </lineage>
</organism>
<reference evidence="2" key="1">
    <citation type="submission" date="2014-03" db="EMBL/GenBank/DDBJ databases">
        <title>A sequence of cellulolytic fosmid clone of goat rumen metagenome.</title>
        <authorList>
            <person name="Lee K.-T."/>
            <person name="Kim J.-Y."/>
            <person name="Kim Y.-J."/>
            <person name="Ahn J.-H."/>
            <person name="Park M.-N."/>
            <person name="Kim J.-H."/>
            <person name="Kim T.-H."/>
        </authorList>
    </citation>
    <scope>NUCLEOTIDE SEQUENCE</scope>
</reference>
<feature type="signal peptide" evidence="1">
    <location>
        <begin position="1"/>
        <end position="19"/>
    </location>
</feature>
<name>A0A0B4N0P2_9BACT</name>
<proteinExistence type="predicted"/>
<evidence type="ECO:0000313" key="2">
    <source>
        <dbReference type="EMBL" id="AIF26265.1"/>
    </source>
</evidence>
<evidence type="ECO:0000256" key="1">
    <source>
        <dbReference type="SAM" id="SignalP"/>
    </source>
</evidence>
<dbReference type="AlphaFoldDB" id="A0A0B4N0P2"/>
<keyword evidence="1" id="KW-0732">Signal</keyword>
<feature type="chain" id="PRO_5002107617" evidence="1">
    <location>
        <begin position="20"/>
        <end position="327"/>
    </location>
</feature>
<protein>
    <submittedName>
        <fullName evidence="2">Uncharacterized protein</fullName>
    </submittedName>
</protein>
<sequence length="327" mass="36175">MKRTFLLTCLLFLSLTLLAQQIRTNYRSEGMTHIATDYEPLLLDGIPAQLRVELVGFPDGSSLYLLYINLVQKNATVVPKGVKMAFTLSNGKLVRAEQIGQPSATPRRMDDGNFLNRLKYAVEPADMEKLVRGIKSIDLVTGWSPDDYIAVSFANNELGELLTKHCQAILKAADTTIDLQASMSGYTENVNSILSTANPVVARGKQFDYNILLTHLYYKGTNEEDMDLAFVIGTHDSYHIPVDSPVRFTLTDGSVIELLQARDDVNFVYVYPTMEDMYRMTGLGISGITIGYDGGVLADSFTPGEQTDGFSDAVNQEFQLLLSASPR</sequence>